<evidence type="ECO:0000313" key="4">
    <source>
        <dbReference type="Proteomes" id="UP000256709"/>
    </source>
</evidence>
<dbReference type="InterPro" id="IPR014729">
    <property type="entry name" value="Rossmann-like_a/b/a_fold"/>
</dbReference>
<organism evidence="3 4">
    <name type="scientific">Subtercola boreus</name>
    <dbReference type="NCBI Taxonomy" id="120213"/>
    <lineage>
        <taxon>Bacteria</taxon>
        <taxon>Bacillati</taxon>
        <taxon>Actinomycetota</taxon>
        <taxon>Actinomycetes</taxon>
        <taxon>Micrococcales</taxon>
        <taxon>Microbacteriaceae</taxon>
        <taxon>Subtercola</taxon>
    </lineage>
</organism>
<dbReference type="SUPFAM" id="SSF52402">
    <property type="entry name" value="Adenine nucleotide alpha hydrolases-like"/>
    <property type="match status" value="1"/>
</dbReference>
<comment type="caution">
    <text evidence="3">The sequence shown here is derived from an EMBL/GenBank/DDBJ whole genome shotgun (WGS) entry which is preliminary data.</text>
</comment>
<dbReference type="Gene3D" id="3.40.50.620">
    <property type="entry name" value="HUPs"/>
    <property type="match status" value="1"/>
</dbReference>
<protein>
    <recommendedName>
        <fullName evidence="2">UspA domain-containing protein</fullName>
    </recommendedName>
</protein>
<dbReference type="Pfam" id="PF00582">
    <property type="entry name" value="Usp"/>
    <property type="match status" value="1"/>
</dbReference>
<dbReference type="Proteomes" id="UP000256709">
    <property type="component" value="Unassembled WGS sequence"/>
</dbReference>
<evidence type="ECO:0000259" key="2">
    <source>
        <dbReference type="Pfam" id="PF00582"/>
    </source>
</evidence>
<dbReference type="OrthoDB" id="6174426at2"/>
<dbReference type="PANTHER" id="PTHR46553:SF3">
    <property type="entry name" value="ADENINE NUCLEOTIDE ALPHA HYDROLASES-LIKE SUPERFAMILY PROTEIN"/>
    <property type="match status" value="1"/>
</dbReference>
<dbReference type="AlphaFoldDB" id="A0A3E0VA89"/>
<evidence type="ECO:0000313" key="3">
    <source>
        <dbReference type="EMBL" id="RFA06694.1"/>
    </source>
</evidence>
<dbReference type="InterPro" id="IPR006016">
    <property type="entry name" value="UspA"/>
</dbReference>
<dbReference type="InterPro" id="IPR006015">
    <property type="entry name" value="Universal_stress_UspA"/>
</dbReference>
<gene>
    <name evidence="3" type="ORF">B7R21_18710</name>
</gene>
<reference evidence="3 4" key="1">
    <citation type="submission" date="2017-04" db="EMBL/GenBank/DDBJ databases">
        <title>Comparative genome analysis of Subtercola boreus.</title>
        <authorList>
            <person name="Cho Y.-J."/>
            <person name="Cho A."/>
            <person name="Kim O.-S."/>
            <person name="Lee J.-I."/>
        </authorList>
    </citation>
    <scope>NUCLEOTIDE SEQUENCE [LARGE SCALE GENOMIC DNA]</scope>
    <source>
        <strain evidence="3 4">P27444</strain>
    </source>
</reference>
<evidence type="ECO:0000256" key="1">
    <source>
        <dbReference type="ARBA" id="ARBA00008791"/>
    </source>
</evidence>
<dbReference type="PRINTS" id="PR01438">
    <property type="entry name" value="UNVRSLSTRESS"/>
</dbReference>
<dbReference type="PANTHER" id="PTHR46553">
    <property type="entry name" value="ADENINE NUCLEOTIDE ALPHA HYDROLASES-LIKE SUPERFAMILY PROTEIN"/>
    <property type="match status" value="1"/>
</dbReference>
<dbReference type="EMBL" id="NBXA01000053">
    <property type="protein sequence ID" value="RFA06694.1"/>
    <property type="molecule type" value="Genomic_DNA"/>
</dbReference>
<comment type="similarity">
    <text evidence="1">Belongs to the universal stress protein A family.</text>
</comment>
<accession>A0A3E0VA89</accession>
<name>A0A3E0VA89_9MICO</name>
<feature type="domain" description="UspA" evidence="2">
    <location>
        <begin position="28"/>
        <end position="159"/>
    </location>
</feature>
<sequence>MNTTIASRAHPSSLAIGDSAPTVWPSGRVVVGVDGSAASVSALRRGIVIARALQVPLQAIIVWRFPTGVLEVFPSDYSPEQDAVDQLTAVTSAVFEGSPPDDLIQTAIEGYPAEVLIEISSDAAMLIVGSRGRGEVASLILGSVSAECAEKAHCPVLVMHGTSAAESAQNLLDVSTSDATATASTAGH</sequence>
<proteinExistence type="inferred from homology"/>